<sequence>MFHPLPREIVDHIFDYLHGDISSLAASSLVCRFWLPTTRTHLFRTLTCKPLRPSASVPALNLWLSHCPDVAPYVHELRIHEDPAAAVYTFDEAVGQDDLEALMRLLPNLKDVHISQVIFRPFPPGASPPVPSNKPLRRLTMDGCDSFHPADEVPGIYGVFSLFSAIEVLRICDTWLSQASIDVVSAYWTRLQSRLHVQNLSVESQFCMVHPAVRQLLRYVLHVPSLRGLWLDFGDVAESAAPNTVLGDPRLQLRDLGINTSRLALHESARRQELPPAPRWRIPALGAAKTIERITLRFAPDSDGMLSRLGDDVIGRNTDILRSAPPSVQEVVLHFPRVPINGIVREDAVRLVLHHPRWLDGREFDDALVALPGLRTVTVLVDHDDGGVGGREPLVFSWISPLPDGTVIKRAAASEGREYMASLEKALPRSRSKVDIKLMLICVDDAGLW</sequence>
<protein>
    <recommendedName>
        <fullName evidence="1">F-box domain-containing protein</fullName>
    </recommendedName>
</protein>
<dbReference type="SUPFAM" id="SSF81383">
    <property type="entry name" value="F-box domain"/>
    <property type="match status" value="1"/>
</dbReference>
<reference evidence="2 3" key="1">
    <citation type="submission" date="2019-01" db="EMBL/GenBank/DDBJ databases">
        <title>Draft genome sequences of three monokaryotic isolates of the white-rot basidiomycete fungus Dichomitus squalens.</title>
        <authorList>
            <consortium name="DOE Joint Genome Institute"/>
            <person name="Lopez S.C."/>
            <person name="Andreopoulos B."/>
            <person name="Pangilinan J."/>
            <person name="Lipzen A."/>
            <person name="Riley R."/>
            <person name="Ahrendt S."/>
            <person name="Ng V."/>
            <person name="Barry K."/>
            <person name="Daum C."/>
            <person name="Grigoriev I.V."/>
            <person name="Hilden K.S."/>
            <person name="Makela M.R."/>
            <person name="de Vries R.P."/>
        </authorList>
    </citation>
    <scope>NUCLEOTIDE SEQUENCE [LARGE SCALE GENOMIC DNA]</scope>
    <source>
        <strain evidence="2 3">CBS 464.89</strain>
    </source>
</reference>
<name>A0A4Q9PZF0_9APHY</name>
<dbReference type="EMBL" id="ML145107">
    <property type="protein sequence ID" value="TBU60183.1"/>
    <property type="molecule type" value="Genomic_DNA"/>
</dbReference>
<dbReference type="Gene3D" id="3.80.10.10">
    <property type="entry name" value="Ribonuclease Inhibitor"/>
    <property type="match status" value="1"/>
</dbReference>
<dbReference type="InterPro" id="IPR032675">
    <property type="entry name" value="LRR_dom_sf"/>
</dbReference>
<accession>A0A4Q9PZF0</accession>
<evidence type="ECO:0000313" key="2">
    <source>
        <dbReference type="EMBL" id="TBU60183.1"/>
    </source>
</evidence>
<dbReference type="Pfam" id="PF12937">
    <property type="entry name" value="F-box-like"/>
    <property type="match status" value="1"/>
</dbReference>
<evidence type="ECO:0000313" key="3">
    <source>
        <dbReference type="Proteomes" id="UP000292082"/>
    </source>
</evidence>
<dbReference type="AlphaFoldDB" id="A0A4Q9PZF0"/>
<evidence type="ECO:0000259" key="1">
    <source>
        <dbReference type="Pfam" id="PF12937"/>
    </source>
</evidence>
<dbReference type="InterPro" id="IPR036047">
    <property type="entry name" value="F-box-like_dom_sf"/>
</dbReference>
<keyword evidence="3" id="KW-1185">Reference proteome</keyword>
<dbReference type="CDD" id="cd09917">
    <property type="entry name" value="F-box_SF"/>
    <property type="match status" value="1"/>
</dbReference>
<dbReference type="InterPro" id="IPR001810">
    <property type="entry name" value="F-box_dom"/>
</dbReference>
<gene>
    <name evidence="2" type="ORF">BD310DRAFT_875962</name>
</gene>
<feature type="domain" description="F-box" evidence="1">
    <location>
        <begin position="5"/>
        <end position="46"/>
    </location>
</feature>
<organism evidence="2 3">
    <name type="scientific">Dichomitus squalens</name>
    <dbReference type="NCBI Taxonomy" id="114155"/>
    <lineage>
        <taxon>Eukaryota</taxon>
        <taxon>Fungi</taxon>
        <taxon>Dikarya</taxon>
        <taxon>Basidiomycota</taxon>
        <taxon>Agaricomycotina</taxon>
        <taxon>Agaricomycetes</taxon>
        <taxon>Polyporales</taxon>
        <taxon>Polyporaceae</taxon>
        <taxon>Dichomitus</taxon>
    </lineage>
</organism>
<proteinExistence type="predicted"/>
<dbReference type="Proteomes" id="UP000292082">
    <property type="component" value="Unassembled WGS sequence"/>
</dbReference>